<feature type="domain" description="Phage head morphogenesis" evidence="1">
    <location>
        <begin position="187"/>
        <end position="289"/>
    </location>
</feature>
<dbReference type="STRING" id="1121950.SAMN02745243_02681"/>
<evidence type="ECO:0000259" key="1">
    <source>
        <dbReference type="Pfam" id="PF04233"/>
    </source>
</evidence>
<accession>A0A1M6RFR1</accession>
<evidence type="ECO:0000313" key="3">
    <source>
        <dbReference type="Proteomes" id="UP000184301"/>
    </source>
</evidence>
<dbReference type="NCBIfam" id="TIGR01641">
    <property type="entry name" value="phageSPP1_gp7"/>
    <property type="match status" value="1"/>
</dbReference>
<dbReference type="RefSeq" id="WP_073111319.1">
    <property type="nucleotide sequence ID" value="NZ_FQZY01000042.1"/>
</dbReference>
<gene>
    <name evidence="2" type="ORF">SAMN02745243_02681</name>
</gene>
<proteinExistence type="predicted"/>
<dbReference type="InterPro" id="IPR006528">
    <property type="entry name" value="Phage_head_morphogenesis_dom"/>
</dbReference>
<name>A0A1M6RFR1_9FIRM</name>
<reference evidence="2 3" key="1">
    <citation type="submission" date="2016-11" db="EMBL/GenBank/DDBJ databases">
        <authorList>
            <person name="Jaros S."/>
            <person name="Januszkiewicz K."/>
            <person name="Wedrychowicz H."/>
        </authorList>
    </citation>
    <scope>NUCLEOTIDE SEQUENCE [LARGE SCALE GENOMIC DNA]</scope>
    <source>
        <strain evidence="2 3">DSM 15480</strain>
    </source>
</reference>
<dbReference type="OrthoDB" id="9765386at2"/>
<dbReference type="EMBL" id="FQZY01000042">
    <property type="protein sequence ID" value="SHK31233.1"/>
    <property type="molecule type" value="Genomic_DNA"/>
</dbReference>
<dbReference type="Pfam" id="PF04233">
    <property type="entry name" value="Phage_Mu_F"/>
    <property type="match status" value="1"/>
</dbReference>
<evidence type="ECO:0000313" key="2">
    <source>
        <dbReference type="EMBL" id="SHK31233.1"/>
    </source>
</evidence>
<dbReference type="Proteomes" id="UP000184301">
    <property type="component" value="Unassembled WGS sequence"/>
</dbReference>
<dbReference type="AlphaFoldDB" id="A0A1M6RFR1"/>
<keyword evidence="3" id="KW-1185">Reference proteome</keyword>
<protein>
    <submittedName>
        <fullName evidence="2">Phage putative head morphogenesis protein, SPP1 gp7 family</fullName>
    </submittedName>
</protein>
<organism evidence="2 3">
    <name type="scientific">Hespellia stercorisuis DSM 15480</name>
    <dbReference type="NCBI Taxonomy" id="1121950"/>
    <lineage>
        <taxon>Bacteria</taxon>
        <taxon>Bacillati</taxon>
        <taxon>Bacillota</taxon>
        <taxon>Clostridia</taxon>
        <taxon>Lachnospirales</taxon>
        <taxon>Lachnospiraceae</taxon>
        <taxon>Hespellia</taxon>
    </lineage>
</organism>
<sequence>MNSADYWKKREAENLKKNLKTEEEYAKTISSYYDYMMDQCQKEINGFYTKYASAEGITLVEAKRRVSKLDIEAYGRKAARYVQNKDLSDQANEEMRLYNATMKINRLEMLKANIGLELVDGFDELQKFFGEKLTDRTLSEFERMAGILGATIENSSKKAEAIVNASFNNAKYSDRIWMYQDMMKAELSKLLQTGLIQGRNPRQLARHLEKLFGVQKSNAERLMRTELARVQIEAQKQSFERNGFTKYEFIALGNACDICRAIDGKHFDVAKMMPGENAPPMHPNCRCSVACWEDDEDYEEWLDYLDKGGITEQWNELKKHREKSIMEPEDRGDLHTSLNQLSDNLSERSLQVNNYLNTLGLPESKWSGRTIVKENEIMGTSIGKKVKSCDIWLREDATTKTIIHEHLHARSISRNPDIYGKYHIIEEATVELLSEEICKRNKIPFTKSYIQETKALRDIADALGYKELYSFSKELAAVDADKRKEWINTTIERYQAKHKIKGKWKAGIFDTSKSILFGDE</sequence>